<dbReference type="Gene3D" id="3.30.450.40">
    <property type="match status" value="1"/>
</dbReference>
<dbReference type="InterPro" id="IPR036097">
    <property type="entry name" value="HisK_dim/P_sf"/>
</dbReference>
<keyword evidence="3 11" id="KW-0597">Phosphoprotein</keyword>
<evidence type="ECO:0000256" key="5">
    <source>
        <dbReference type="ARBA" id="ARBA00022729"/>
    </source>
</evidence>
<dbReference type="Pfam" id="PF13185">
    <property type="entry name" value="GAF_2"/>
    <property type="match status" value="1"/>
</dbReference>
<keyword evidence="13" id="KW-0812">Transmembrane</keyword>
<dbReference type="RefSeq" id="WP_154363731.1">
    <property type="nucleotide sequence ID" value="NZ_WKJM01000002.1"/>
</dbReference>
<dbReference type="PANTHER" id="PTHR45339">
    <property type="entry name" value="HYBRID SIGNAL TRANSDUCTION HISTIDINE KINASE J"/>
    <property type="match status" value="1"/>
</dbReference>
<dbReference type="CDD" id="cd19410">
    <property type="entry name" value="HK9-like_sensor"/>
    <property type="match status" value="1"/>
</dbReference>
<dbReference type="CDD" id="cd17546">
    <property type="entry name" value="REC_hyHK_CKI1_RcsC-like"/>
    <property type="match status" value="1"/>
</dbReference>
<feature type="modified residue" description="4-aspartylphosphate" evidence="11">
    <location>
        <position position="824"/>
    </location>
</feature>
<evidence type="ECO:0000259" key="14">
    <source>
        <dbReference type="PROSITE" id="PS50109"/>
    </source>
</evidence>
<evidence type="ECO:0000256" key="4">
    <source>
        <dbReference type="ARBA" id="ARBA00022679"/>
    </source>
</evidence>
<feature type="domain" description="Response regulatory" evidence="15">
    <location>
        <begin position="897"/>
        <end position="1013"/>
    </location>
</feature>
<dbReference type="CDD" id="cd00082">
    <property type="entry name" value="HisKA"/>
    <property type="match status" value="1"/>
</dbReference>
<accession>A0A6L5QAV6</accession>
<dbReference type="InterPro" id="IPR011006">
    <property type="entry name" value="CheY-like_superfamily"/>
</dbReference>
<dbReference type="InterPro" id="IPR007891">
    <property type="entry name" value="CHASE3"/>
</dbReference>
<keyword evidence="13" id="KW-0472">Membrane</keyword>
<keyword evidence="7" id="KW-0902">Two-component regulatory system</keyword>
<dbReference type="PROSITE" id="PS50110">
    <property type="entry name" value="RESPONSE_REGULATORY"/>
    <property type="match status" value="3"/>
</dbReference>
<dbReference type="SUPFAM" id="SSF47384">
    <property type="entry name" value="Homodimeric domain of signal transducing histidine kinase"/>
    <property type="match status" value="1"/>
</dbReference>
<dbReference type="PANTHER" id="PTHR45339:SF1">
    <property type="entry name" value="HYBRID SIGNAL TRANSDUCTION HISTIDINE KINASE J"/>
    <property type="match status" value="1"/>
</dbReference>
<dbReference type="Pfam" id="PF02518">
    <property type="entry name" value="HATPase_c"/>
    <property type="match status" value="1"/>
</dbReference>
<dbReference type="InterPro" id="IPR036890">
    <property type="entry name" value="HATPase_C_sf"/>
</dbReference>
<evidence type="ECO:0000256" key="9">
    <source>
        <dbReference type="ARBA" id="ARBA00058004"/>
    </source>
</evidence>
<evidence type="ECO:0000256" key="11">
    <source>
        <dbReference type="PROSITE-ProRule" id="PRU00169"/>
    </source>
</evidence>
<evidence type="ECO:0000256" key="7">
    <source>
        <dbReference type="ARBA" id="ARBA00023012"/>
    </source>
</evidence>
<dbReference type="Gene3D" id="3.30.565.10">
    <property type="entry name" value="Histidine kinase-like ATPase, C-terminal domain"/>
    <property type="match status" value="1"/>
</dbReference>
<feature type="domain" description="Histidine kinase" evidence="14">
    <location>
        <begin position="493"/>
        <end position="713"/>
    </location>
</feature>
<dbReference type="InterPro" id="IPR003661">
    <property type="entry name" value="HisK_dim/P_dom"/>
</dbReference>
<dbReference type="SMART" id="SM00388">
    <property type="entry name" value="HisKA"/>
    <property type="match status" value="1"/>
</dbReference>
<organism evidence="16 17">
    <name type="scientific">Duganella alba</name>
    <dbReference type="NCBI Taxonomy" id="2666081"/>
    <lineage>
        <taxon>Bacteria</taxon>
        <taxon>Pseudomonadati</taxon>
        <taxon>Pseudomonadota</taxon>
        <taxon>Betaproteobacteria</taxon>
        <taxon>Burkholderiales</taxon>
        <taxon>Oxalobacteraceae</taxon>
        <taxon>Telluria group</taxon>
        <taxon>Duganella</taxon>
    </lineage>
</organism>
<evidence type="ECO:0000256" key="1">
    <source>
        <dbReference type="ARBA" id="ARBA00000085"/>
    </source>
</evidence>
<keyword evidence="8" id="KW-0843">Virulence</keyword>
<dbReference type="Gene3D" id="3.40.50.2300">
    <property type="match status" value="3"/>
</dbReference>
<dbReference type="InterPro" id="IPR003594">
    <property type="entry name" value="HATPase_dom"/>
</dbReference>
<evidence type="ECO:0000256" key="12">
    <source>
        <dbReference type="SAM" id="Coils"/>
    </source>
</evidence>
<feature type="coiled-coil region" evidence="12">
    <location>
        <begin position="389"/>
        <end position="483"/>
    </location>
</feature>
<dbReference type="Gene3D" id="1.10.287.130">
    <property type="match status" value="1"/>
</dbReference>
<dbReference type="GO" id="GO:0000155">
    <property type="term" value="F:phosphorelay sensor kinase activity"/>
    <property type="evidence" value="ECO:0007669"/>
    <property type="project" value="InterPro"/>
</dbReference>
<dbReference type="Pfam" id="PF00512">
    <property type="entry name" value="HisKA"/>
    <property type="match status" value="1"/>
</dbReference>
<dbReference type="Pfam" id="PF05227">
    <property type="entry name" value="CHASE3"/>
    <property type="match status" value="1"/>
</dbReference>
<keyword evidence="12" id="KW-0175">Coiled coil</keyword>
<dbReference type="EC" id="2.7.13.3" evidence="2"/>
<evidence type="ECO:0000259" key="15">
    <source>
        <dbReference type="PROSITE" id="PS50110"/>
    </source>
</evidence>
<dbReference type="InterPro" id="IPR005467">
    <property type="entry name" value="His_kinase_dom"/>
</dbReference>
<proteinExistence type="predicted"/>
<gene>
    <name evidence="16" type="ORF">GJ697_03255</name>
</gene>
<evidence type="ECO:0000313" key="16">
    <source>
        <dbReference type="EMBL" id="MRX06847.1"/>
    </source>
</evidence>
<name>A0A6L5QAV6_9BURK</name>
<dbReference type="CDD" id="cd16922">
    <property type="entry name" value="HATPase_EvgS-ArcB-TorS-like"/>
    <property type="match status" value="1"/>
</dbReference>
<reference evidence="16 17" key="1">
    <citation type="submission" date="2019-11" db="EMBL/GenBank/DDBJ databases">
        <title>Novel species isolated from a subtropical stream in China.</title>
        <authorList>
            <person name="Lu H."/>
        </authorList>
    </citation>
    <scope>NUCLEOTIDE SEQUENCE [LARGE SCALE GENOMIC DNA]</scope>
    <source>
        <strain evidence="16 17">FT25W</strain>
    </source>
</reference>
<dbReference type="InterPro" id="IPR003018">
    <property type="entry name" value="GAF"/>
</dbReference>
<dbReference type="CDD" id="cd00156">
    <property type="entry name" value="REC"/>
    <property type="match status" value="2"/>
</dbReference>
<dbReference type="InterPro" id="IPR001789">
    <property type="entry name" value="Sig_transdc_resp-reg_receiver"/>
</dbReference>
<dbReference type="SUPFAM" id="SSF55781">
    <property type="entry name" value="GAF domain-like"/>
    <property type="match status" value="1"/>
</dbReference>
<dbReference type="InterPro" id="IPR004358">
    <property type="entry name" value="Sig_transdc_His_kin-like_C"/>
</dbReference>
<keyword evidence="6" id="KW-0418">Kinase</keyword>
<dbReference type="PROSITE" id="PS50109">
    <property type="entry name" value="HIS_KIN"/>
    <property type="match status" value="1"/>
</dbReference>
<keyword evidence="17" id="KW-1185">Reference proteome</keyword>
<comment type="catalytic activity">
    <reaction evidence="1">
        <text>ATP + protein L-histidine = ADP + protein N-phospho-L-histidine.</text>
        <dbReference type="EC" id="2.7.13.3"/>
    </reaction>
</comment>
<evidence type="ECO:0000256" key="10">
    <source>
        <dbReference type="ARBA" id="ARBA00070152"/>
    </source>
</evidence>
<dbReference type="PRINTS" id="PR00344">
    <property type="entry name" value="BCTRLSENSOR"/>
</dbReference>
<evidence type="ECO:0000256" key="8">
    <source>
        <dbReference type="ARBA" id="ARBA00023026"/>
    </source>
</evidence>
<feature type="domain" description="Response regulatory" evidence="15">
    <location>
        <begin position="1043"/>
        <end position="1160"/>
    </location>
</feature>
<keyword evidence="4" id="KW-0808">Transferase</keyword>
<dbReference type="EMBL" id="WKJM01000002">
    <property type="protein sequence ID" value="MRX06847.1"/>
    <property type="molecule type" value="Genomic_DNA"/>
</dbReference>
<evidence type="ECO:0000256" key="13">
    <source>
        <dbReference type="SAM" id="Phobius"/>
    </source>
</evidence>
<evidence type="ECO:0000256" key="3">
    <source>
        <dbReference type="ARBA" id="ARBA00022553"/>
    </source>
</evidence>
<dbReference type="AlphaFoldDB" id="A0A6L5QAV6"/>
<feature type="transmembrane region" description="Helical" evidence="13">
    <location>
        <begin position="20"/>
        <end position="43"/>
    </location>
</feature>
<feature type="modified residue" description="4-aspartylphosphate" evidence="11">
    <location>
        <position position="1093"/>
    </location>
</feature>
<protein>
    <recommendedName>
        <fullName evidence="10">Virulence sensor protein BvgS</fullName>
        <ecNumber evidence="2">2.7.13.3</ecNumber>
    </recommendedName>
</protein>
<dbReference type="SUPFAM" id="SSF55874">
    <property type="entry name" value="ATPase domain of HSP90 chaperone/DNA topoisomerase II/histidine kinase"/>
    <property type="match status" value="1"/>
</dbReference>
<evidence type="ECO:0000313" key="17">
    <source>
        <dbReference type="Proteomes" id="UP000481037"/>
    </source>
</evidence>
<dbReference type="Proteomes" id="UP000481037">
    <property type="component" value="Unassembled WGS sequence"/>
</dbReference>
<feature type="domain" description="Response regulatory" evidence="15">
    <location>
        <begin position="775"/>
        <end position="888"/>
    </location>
</feature>
<sequence length="1166" mass="128542">MPNSSMLDDRGFRRILVRNVTLPLAAGVVSAGVFIVLLAYLITTMNWVEHSERVIGNANQIGKEMVDMETGLRGYLLAGDESFLQPYVVSKPKVASNVDGLMKLVEDNPVQVDRLRTIQYQQQQWDLYAQEMIRLRGANGDVTGPVKTGRGKTQFDEIRRQLDTFVAAEVRMRQDRNDEARSVTTWVAVIYLILTLGVGGILAWFGRRELTGLSRVYTKALDEHAEHAQLLQQQAWLRTGQSELAQQGIGQFALPQLSAALLHFLASYMGVVVGALYQRGADGSFRRVASYGLSAEWEQRDQQLKSTESLVAQAALERRVIRLDQVPAGYLQFSSGLGSGEPASVLLAPVDSDGEINGVVELGLLRPITARDVDLLTLVKGNIGSAIEASLSRQRLQEVLAETQQLNEELQVQQEELRTANEELEEQSRVLEESQASLENQKAELEQTNEQLNEQGVALDQKNAELQKAQLDLEERARDLERASQYKSQFLANMSHELRTPLNSSLILAKLLSENALGNLNDEQVRFANTIYSAGNDLLNLINDILDISKVEAGKLDLVPENLSIRHVAEGMAMVFEPLAQQKKLAFQLQVADGVAEHMVSDRQRMEQILKNLLSNALKFTSSGQITLTVQPAAHGAVAFSVQDTGIGIRAEDQQAIFNAFQQADGTTSRKYGGTGLGLSISRDLAQLLGGAISLVSEPGKGSCFTLTLPIAWTSPEPGPRAGSSTSPATVDTGFELAPQVATPAPAPAPAPSLPRAFDDDRDLVAEAGTPRGRLVLVVEDDAPFARILYDLAHEKQYQCLVAFDADEGLALARQYKPDAVLLDIRLPDRSGLSVLQLLKDDAQTRHIPVHVVSGTENGEAALHLGAIGFALKPTTREQLMEVFRRIETKLTQKIKRVLLVEDDDRQRDSVVQLISDNDVEIVAVGSGEEALALLRTTIYDCMIIDLKLPDMQGNELLQRMAGESLAAFPPVIVYTGRNLSRAEEADLHKYSRSIIIKGARSPERLLDEVTLFLHKVEADLSSERQRMLKTVRSRDRVFEGRRILLVDDDVRNIFALTSALEQKGALVEVGRNGFEALEKLDTVPDIDLVLMDVMMPGMDGLEATRRLRDDPRFARLPVIAITAKAMKDDQEQCLAAGASDYLAKPIDLSRLYSLLRVWMPNGERS</sequence>
<keyword evidence="13" id="KW-1133">Transmembrane helix</keyword>
<evidence type="ECO:0000256" key="2">
    <source>
        <dbReference type="ARBA" id="ARBA00012438"/>
    </source>
</evidence>
<evidence type="ECO:0000256" key="6">
    <source>
        <dbReference type="ARBA" id="ARBA00022777"/>
    </source>
</evidence>
<feature type="transmembrane region" description="Helical" evidence="13">
    <location>
        <begin position="183"/>
        <end position="205"/>
    </location>
</feature>
<keyword evidence="5" id="KW-0732">Signal</keyword>
<dbReference type="SMART" id="SM00387">
    <property type="entry name" value="HATPase_c"/>
    <property type="match status" value="1"/>
</dbReference>
<feature type="modified residue" description="4-aspartylphosphate" evidence="11">
    <location>
        <position position="946"/>
    </location>
</feature>
<dbReference type="SUPFAM" id="SSF52172">
    <property type="entry name" value="CheY-like"/>
    <property type="match status" value="3"/>
</dbReference>
<dbReference type="InterPro" id="IPR029016">
    <property type="entry name" value="GAF-like_dom_sf"/>
</dbReference>
<dbReference type="Pfam" id="PF00072">
    <property type="entry name" value="Response_reg"/>
    <property type="match status" value="3"/>
</dbReference>
<dbReference type="SMART" id="SM00448">
    <property type="entry name" value="REC"/>
    <property type="match status" value="3"/>
</dbReference>
<comment type="function">
    <text evidence="9">Member of the two-component regulatory system BvgS/BvgA. Phosphorylates BvgA via a four-step phosphorelay in response to environmental signals.</text>
</comment>
<dbReference type="FunFam" id="3.30.565.10:FF:000010">
    <property type="entry name" value="Sensor histidine kinase RcsC"/>
    <property type="match status" value="1"/>
</dbReference>
<comment type="caution">
    <text evidence="16">The sequence shown here is derived from an EMBL/GenBank/DDBJ whole genome shotgun (WGS) entry which is preliminary data.</text>
</comment>